<feature type="region of interest" description="Disordered" evidence="2">
    <location>
        <begin position="785"/>
        <end position="809"/>
    </location>
</feature>
<organism evidence="3 4">
    <name type="scientific">Hypholoma sublateritium (strain FD-334 SS-4)</name>
    <dbReference type="NCBI Taxonomy" id="945553"/>
    <lineage>
        <taxon>Eukaryota</taxon>
        <taxon>Fungi</taxon>
        <taxon>Dikarya</taxon>
        <taxon>Basidiomycota</taxon>
        <taxon>Agaricomycotina</taxon>
        <taxon>Agaricomycetes</taxon>
        <taxon>Agaricomycetidae</taxon>
        <taxon>Agaricales</taxon>
        <taxon>Agaricineae</taxon>
        <taxon>Strophariaceae</taxon>
        <taxon>Hypholoma</taxon>
    </lineage>
</organism>
<feature type="compositionally biased region" description="Acidic residues" evidence="2">
    <location>
        <begin position="738"/>
        <end position="763"/>
    </location>
</feature>
<feature type="coiled-coil region" evidence="1">
    <location>
        <begin position="236"/>
        <end position="383"/>
    </location>
</feature>
<dbReference type="STRING" id="945553.A0A0D2MF70"/>
<feature type="compositionally biased region" description="Basic residues" evidence="2">
    <location>
        <begin position="792"/>
        <end position="804"/>
    </location>
</feature>
<evidence type="ECO:0000256" key="1">
    <source>
        <dbReference type="SAM" id="Coils"/>
    </source>
</evidence>
<keyword evidence="4" id="KW-1185">Reference proteome</keyword>
<feature type="compositionally biased region" description="Low complexity" evidence="2">
    <location>
        <begin position="83"/>
        <end position="95"/>
    </location>
</feature>
<feature type="compositionally biased region" description="Basic and acidic residues" evidence="2">
    <location>
        <begin position="1066"/>
        <end position="1080"/>
    </location>
</feature>
<feature type="compositionally biased region" description="Polar residues" evidence="2">
    <location>
        <begin position="17"/>
        <end position="27"/>
    </location>
</feature>
<accession>A0A0D2MF70</accession>
<feature type="compositionally biased region" description="Acidic residues" evidence="2">
    <location>
        <begin position="69"/>
        <end position="82"/>
    </location>
</feature>
<evidence type="ECO:0000256" key="2">
    <source>
        <dbReference type="SAM" id="MobiDB-lite"/>
    </source>
</evidence>
<feature type="region of interest" description="Disordered" evidence="2">
    <location>
        <begin position="1057"/>
        <end position="1083"/>
    </location>
</feature>
<feature type="coiled-coil region" evidence="1">
    <location>
        <begin position="431"/>
        <end position="570"/>
    </location>
</feature>
<feature type="compositionally biased region" description="Basic and acidic residues" evidence="2">
    <location>
        <begin position="647"/>
        <end position="682"/>
    </location>
</feature>
<protein>
    <submittedName>
        <fullName evidence="3">Uncharacterized protein</fullName>
    </submittedName>
</protein>
<dbReference type="EMBL" id="KN817552">
    <property type="protein sequence ID" value="KJA22208.1"/>
    <property type="molecule type" value="Genomic_DNA"/>
</dbReference>
<feature type="compositionally biased region" description="Polar residues" evidence="2">
    <location>
        <begin position="683"/>
        <end position="696"/>
    </location>
</feature>
<feature type="region of interest" description="Disordered" evidence="2">
    <location>
        <begin position="1"/>
        <end position="122"/>
    </location>
</feature>
<evidence type="ECO:0000313" key="4">
    <source>
        <dbReference type="Proteomes" id="UP000054270"/>
    </source>
</evidence>
<feature type="compositionally biased region" description="Acidic residues" evidence="2">
    <location>
        <begin position="626"/>
        <end position="646"/>
    </location>
</feature>
<feature type="region of interest" description="Disordered" evidence="2">
    <location>
        <begin position="585"/>
        <end position="771"/>
    </location>
</feature>
<feature type="compositionally biased region" description="Basic and acidic residues" evidence="2">
    <location>
        <begin position="97"/>
        <end position="109"/>
    </location>
</feature>
<dbReference type="AlphaFoldDB" id="A0A0D2MF70"/>
<dbReference type="Proteomes" id="UP000054270">
    <property type="component" value="Unassembled WGS sequence"/>
</dbReference>
<dbReference type="OrthoDB" id="3070190at2759"/>
<evidence type="ECO:0000313" key="3">
    <source>
        <dbReference type="EMBL" id="KJA22208.1"/>
    </source>
</evidence>
<feature type="region of interest" description="Disordered" evidence="2">
    <location>
        <begin position="159"/>
        <end position="178"/>
    </location>
</feature>
<gene>
    <name evidence="3" type="ORF">HYPSUDRAFT_202444</name>
</gene>
<name>A0A0D2MF70_HYPSF</name>
<feature type="compositionally biased region" description="Basic and acidic residues" evidence="2">
    <location>
        <begin position="28"/>
        <end position="38"/>
    </location>
</feature>
<sequence length="1119" mass="126066">MSLSNEDSMDQEKESEPSQSSRITANKSGDDAMTKDPGGEDEMDQANDDGSIPSEIGTSTFQRAIIVQTDEDQEFSTEESSTDDSMSTATPTPSDYQDARSEFSDRELTPKQSHFQSEGVPVPEVSLGGGFAGRQFNFHLPAPAQALQENFLMRDQSANETVGRDEDGEASEDRDTVKRRRLTTGIESIKRTRSMMENEPNTDETRLTITLPAKLLRKTKKKKTRKEREQALMKANAELIVSITKYEQSMNELREANNDVDRKLAEEAKNTSASNDAEKDELQRRITNMAERELHSAEAFAEKEEEIRRLAECVAAEKEQVIKTAKELQAVRNEIEELREEVEENLLGEQIHADAQVAEDLQKAHAQANHTKFEAEIADLRKQTDDMLMSSRSEFKISLEERDRKIATLSKEGGELKAEVANLKSVESVVIANLRKEMEGAKSEASSIERLRKLASDASDNAKLNEQFQAVNLAKAAAENEKLSQSINKLQVDLANAEQSFRDAESAAAERLNEVQSENKELRTEADTVARCLNLAKDSEARALQAQATSETLRKEAVEAKATLDQFRVEVRIVYHYTQETVVEASKQGTQQAGEMPQDNHTDPTSPPAAALVTDGGEPADTGDRMEEEQDGDEDEAQTVEEVENEWDARLHEMQRQKEIDMAKLRSAVDVHGKGKGKERAETPSSRSGPSGVANNSHKEQIGGASIESKQVNVPANHVDQDGDIAMDPTEEGRNNEVDEDDEDEDEDEDDEEDEESDDEDGDTPLTKGQAKRLVADLLSKTIRRQGGFSSKGKKPIKHSKRRVGNVQKEKDGELKWQRLTFCKLAAAILRAAFSVEDIEDYTLHEPPTVEHITQYNETGKGGPDARKLQIDMRGQISSDWNEEVIRILATSCVRHQKTSKAYSDLPKRSLDYYIDMVKGQLERARNAWRSAQPKLGYGGTESIMQVEQRLIKAKEAKLKRGRKHSRRLAKYSRRLETVQRTLKLKRIENAPDLPLWEWIEKLVLTLGEDGMSSDESEIDDRTLESRLRVNVLPWRRQDIKQHMILLDDQREKDAELYSKKGSKPMKRERGGGKDSERAPCEGLPKALYHQEWVKEQTHPESLDMSTARFKWRTFSVNK</sequence>
<proteinExistence type="predicted"/>
<reference evidence="4" key="1">
    <citation type="submission" date="2014-04" db="EMBL/GenBank/DDBJ databases">
        <title>Evolutionary Origins and Diversification of the Mycorrhizal Mutualists.</title>
        <authorList>
            <consortium name="DOE Joint Genome Institute"/>
            <consortium name="Mycorrhizal Genomics Consortium"/>
            <person name="Kohler A."/>
            <person name="Kuo A."/>
            <person name="Nagy L.G."/>
            <person name="Floudas D."/>
            <person name="Copeland A."/>
            <person name="Barry K.W."/>
            <person name="Cichocki N."/>
            <person name="Veneault-Fourrey C."/>
            <person name="LaButti K."/>
            <person name="Lindquist E.A."/>
            <person name="Lipzen A."/>
            <person name="Lundell T."/>
            <person name="Morin E."/>
            <person name="Murat C."/>
            <person name="Riley R."/>
            <person name="Ohm R."/>
            <person name="Sun H."/>
            <person name="Tunlid A."/>
            <person name="Henrissat B."/>
            <person name="Grigoriev I.V."/>
            <person name="Hibbett D.S."/>
            <person name="Martin F."/>
        </authorList>
    </citation>
    <scope>NUCLEOTIDE SEQUENCE [LARGE SCALE GENOMIC DNA]</scope>
    <source>
        <strain evidence="4">FD-334 SS-4</strain>
    </source>
</reference>
<keyword evidence="1" id="KW-0175">Coiled coil</keyword>